<dbReference type="Gene3D" id="3.50.50.60">
    <property type="entry name" value="FAD/NAD(P)-binding domain"/>
    <property type="match status" value="1"/>
</dbReference>
<name>D1C8J5_SPHTD</name>
<evidence type="ECO:0000313" key="3">
    <source>
        <dbReference type="Proteomes" id="UP000002027"/>
    </source>
</evidence>
<dbReference type="EMBL" id="CP001824">
    <property type="protein sequence ID" value="ACZ40138.1"/>
    <property type="molecule type" value="Genomic_DNA"/>
</dbReference>
<reference evidence="2 3" key="2">
    <citation type="journal article" date="2010" name="Stand. Genomic Sci.">
        <title>Complete genome sequence of Desulfohalobium retbaense type strain (HR(100)).</title>
        <authorList>
            <person name="Spring S."/>
            <person name="Nolan M."/>
            <person name="Lapidus A."/>
            <person name="Glavina Del Rio T."/>
            <person name="Copeland A."/>
            <person name="Tice H."/>
            <person name="Cheng J.F."/>
            <person name="Lucas S."/>
            <person name="Land M."/>
            <person name="Chen F."/>
            <person name="Bruce D."/>
            <person name="Goodwin L."/>
            <person name="Pitluck S."/>
            <person name="Ivanova N."/>
            <person name="Mavromatis K."/>
            <person name="Mikhailova N."/>
            <person name="Pati A."/>
            <person name="Chen A."/>
            <person name="Palaniappan K."/>
            <person name="Hauser L."/>
            <person name="Chang Y.J."/>
            <person name="Jeffries C.D."/>
            <person name="Munk C."/>
            <person name="Kiss H."/>
            <person name="Chain P."/>
            <person name="Han C."/>
            <person name="Brettin T."/>
            <person name="Detter J.C."/>
            <person name="Schuler E."/>
            <person name="Goker M."/>
            <person name="Rohde M."/>
            <person name="Bristow J."/>
            <person name="Eisen J.A."/>
            <person name="Markowitz V."/>
            <person name="Hugenholtz P."/>
            <person name="Kyrpides N.C."/>
            <person name="Klenk H.P."/>
        </authorList>
    </citation>
    <scope>NUCLEOTIDE SEQUENCE [LARGE SCALE GENOMIC DNA]</scope>
    <source>
        <strain evidence="3">ATCC 49802 / DSM 20745 / S 6022</strain>
    </source>
</reference>
<accession>D1C8J5</accession>
<feature type="domain" description="FAD dependent oxidoreductase" evidence="1">
    <location>
        <begin position="63"/>
        <end position="393"/>
    </location>
</feature>
<keyword evidence="3" id="KW-1185">Reference proteome</keyword>
<dbReference type="GO" id="GO:0005737">
    <property type="term" value="C:cytoplasm"/>
    <property type="evidence" value="ECO:0007669"/>
    <property type="project" value="TreeGrafter"/>
</dbReference>
<dbReference type="FunCoup" id="D1C8J5">
    <property type="interactions" value="17"/>
</dbReference>
<dbReference type="Gene3D" id="3.30.9.10">
    <property type="entry name" value="D-Amino Acid Oxidase, subunit A, domain 2"/>
    <property type="match status" value="1"/>
</dbReference>
<dbReference type="STRING" id="479434.Sthe_2724"/>
<dbReference type="PANTHER" id="PTHR13847:SF285">
    <property type="entry name" value="FAD DEPENDENT OXIDOREDUCTASE DOMAIN-CONTAINING PROTEIN"/>
    <property type="match status" value="1"/>
</dbReference>
<dbReference type="Proteomes" id="UP000002027">
    <property type="component" value="Chromosome 2"/>
</dbReference>
<reference evidence="3" key="1">
    <citation type="submission" date="2009-11" db="EMBL/GenBank/DDBJ databases">
        <title>The complete chromosome 2 of Sphaerobacter thermophilus DSM 20745.</title>
        <authorList>
            <person name="Lucas S."/>
            <person name="Copeland A."/>
            <person name="Lapidus A."/>
            <person name="Glavina del Rio T."/>
            <person name="Dalin E."/>
            <person name="Tice H."/>
            <person name="Bruce D."/>
            <person name="Goodwin L."/>
            <person name="Pitluck S."/>
            <person name="Kyrpides N."/>
            <person name="Mavromatis K."/>
            <person name="Ivanova N."/>
            <person name="Mikhailova N."/>
            <person name="LaButti K.M."/>
            <person name="Clum A."/>
            <person name="Sun H.I."/>
            <person name="Brettin T."/>
            <person name="Detter J.C."/>
            <person name="Han C."/>
            <person name="Larimer F."/>
            <person name="Land M."/>
            <person name="Hauser L."/>
            <person name="Markowitz V."/>
            <person name="Cheng J.F."/>
            <person name="Hugenholtz P."/>
            <person name="Woyke T."/>
            <person name="Wu D."/>
            <person name="Steenblock K."/>
            <person name="Schneider S."/>
            <person name="Pukall R."/>
            <person name="Goeker M."/>
            <person name="Klenk H.P."/>
            <person name="Eisen J.A."/>
        </authorList>
    </citation>
    <scope>NUCLEOTIDE SEQUENCE [LARGE SCALE GENOMIC DNA]</scope>
    <source>
        <strain evidence="3">ATCC 49802 / DSM 20745 / S 6022</strain>
    </source>
</reference>
<protein>
    <submittedName>
        <fullName evidence="2">FAD dependent oxidoreductase</fullName>
    </submittedName>
</protein>
<dbReference type="OrthoDB" id="571248at2"/>
<dbReference type="PANTHER" id="PTHR13847">
    <property type="entry name" value="SARCOSINE DEHYDROGENASE-RELATED"/>
    <property type="match status" value="1"/>
</dbReference>
<evidence type="ECO:0000259" key="1">
    <source>
        <dbReference type="Pfam" id="PF01266"/>
    </source>
</evidence>
<dbReference type="eggNOG" id="COG0665">
    <property type="taxonomic scope" value="Bacteria"/>
</dbReference>
<dbReference type="InParanoid" id="D1C8J5"/>
<dbReference type="RefSeq" id="WP_012873176.1">
    <property type="nucleotide sequence ID" value="NC_013524.1"/>
</dbReference>
<dbReference type="HOGENOM" id="CLU_007884_3_2_0"/>
<dbReference type="InterPro" id="IPR036188">
    <property type="entry name" value="FAD/NAD-bd_sf"/>
</dbReference>
<dbReference type="Pfam" id="PF01266">
    <property type="entry name" value="DAO"/>
    <property type="match status" value="1"/>
</dbReference>
<gene>
    <name evidence="2" type="ordered locus">Sthe_2724</name>
</gene>
<sequence length="458" mass="51245">MRRSRWMGIAGAAAVALPLVAADWKPRRRVEIATEPERAPSYWMCTIPPLPKFPRLDRELQVDVAVVGGGFTGLAAAYYLKKLEPSLRVVLLEAQRFGSGASSRNSGGVRARFRGHDPSPSAARGYQLLQTFAETEGIDFDLAEGIPCITLYSAAQRCPNPDLTGDELAREIGSPFYATAEVSTANWLHPGKLIAGLVEANQRRGTELYEWSPVVRIDRGRSITLHTPGGRVTAQHLVLATNGYTQQLGFARSVLLTMHHRVIVTRPLTPAEWERSGLERWPFRLEAGGYYTHTVRSTPDRRFFYRHVLGHRAFEGTSWQISEREREIGRRELLQRYPWLAGVPIEYEWHGVTARTADWWPVSGQVDENIYVAAGYNGSGVMPTHFFGFLLAQSILGNPDPDLALLRPPRTHPRLPGGWLRHLAFQGWIEYRRWRGSRTPAAQAESTGATPQPLDVAV</sequence>
<proteinExistence type="predicted"/>
<organism evidence="2 3">
    <name type="scientific">Sphaerobacter thermophilus (strain ATCC 49802 / DSM 20745 / KCCM 41009 / NCIMB 13125 / S 6022)</name>
    <dbReference type="NCBI Taxonomy" id="479434"/>
    <lineage>
        <taxon>Bacteria</taxon>
        <taxon>Pseudomonadati</taxon>
        <taxon>Thermomicrobiota</taxon>
        <taxon>Thermomicrobia</taxon>
        <taxon>Sphaerobacterales</taxon>
        <taxon>Sphaerobacterineae</taxon>
        <taxon>Sphaerobacteraceae</taxon>
        <taxon>Sphaerobacter</taxon>
    </lineage>
</organism>
<evidence type="ECO:0000313" key="2">
    <source>
        <dbReference type="EMBL" id="ACZ40138.1"/>
    </source>
</evidence>
<dbReference type="SUPFAM" id="SSF51905">
    <property type="entry name" value="FAD/NAD(P)-binding domain"/>
    <property type="match status" value="1"/>
</dbReference>
<dbReference type="AlphaFoldDB" id="D1C8J5"/>
<dbReference type="InterPro" id="IPR006076">
    <property type="entry name" value="FAD-dep_OxRdtase"/>
</dbReference>
<dbReference type="KEGG" id="sti:Sthe_2724"/>